<reference evidence="2" key="1">
    <citation type="submission" date="2022-11" db="UniProtKB">
        <authorList>
            <consortium name="WormBaseParasite"/>
        </authorList>
    </citation>
    <scope>IDENTIFICATION</scope>
</reference>
<organism evidence="1 2">
    <name type="scientific">Panagrolaimus sp. PS1159</name>
    <dbReference type="NCBI Taxonomy" id="55785"/>
    <lineage>
        <taxon>Eukaryota</taxon>
        <taxon>Metazoa</taxon>
        <taxon>Ecdysozoa</taxon>
        <taxon>Nematoda</taxon>
        <taxon>Chromadorea</taxon>
        <taxon>Rhabditida</taxon>
        <taxon>Tylenchina</taxon>
        <taxon>Panagrolaimomorpha</taxon>
        <taxon>Panagrolaimoidea</taxon>
        <taxon>Panagrolaimidae</taxon>
        <taxon>Panagrolaimus</taxon>
    </lineage>
</organism>
<proteinExistence type="predicted"/>
<name>A0AC35GFK8_9BILA</name>
<evidence type="ECO:0000313" key="2">
    <source>
        <dbReference type="WBParaSite" id="PS1159_v2.g4863.t1"/>
    </source>
</evidence>
<dbReference type="WBParaSite" id="PS1159_v2.g4863.t1">
    <property type="protein sequence ID" value="PS1159_v2.g4863.t1"/>
    <property type="gene ID" value="PS1159_v2.g4863"/>
</dbReference>
<dbReference type="Proteomes" id="UP000887580">
    <property type="component" value="Unplaced"/>
</dbReference>
<accession>A0AC35GFK8</accession>
<protein>
    <submittedName>
        <fullName evidence="2">Dolichyl-phosphate beta-glucosyltransferase</fullName>
    </submittedName>
</protein>
<evidence type="ECO:0000313" key="1">
    <source>
        <dbReference type="Proteomes" id="UP000887580"/>
    </source>
</evidence>
<sequence>MFQMTSLSYMVVAVITGLLGVAAFFLLSFFTPYTRRTKNELLQERIVYNPNGVENIKFKRLLKESSNGGYEHSPAERYLSVIIPAMNEEDRLPIMLEECLEYLNKRAEESDEFTFEIIVVDDGSTDDTSKIAFSFSKDLKKGELFVLKLPQNVGKGGAIRYGVLCARGEMILFADADGATKFSDFGKLETALRDLSSDGEYFECDAPALALGSRAHLEETSKAERSIFRTILMKGFHIIVWIFTVRTVKDTQCGFKMFTRGAAALLFPRMHIERWAFDVELLYLAEKAKMPIAEVAVQWHEVDGSKITPILSWIQMGRDICLIWFRYTFRIWEADDLIPQ</sequence>